<dbReference type="Gene3D" id="3.30.420.10">
    <property type="entry name" value="Ribonuclease H-like superfamily/Ribonuclease H"/>
    <property type="match status" value="1"/>
</dbReference>
<dbReference type="STRING" id="1347342.BN863_25760"/>
<dbReference type="GO" id="GO:0043138">
    <property type="term" value="F:3'-5' DNA helicase activity"/>
    <property type="evidence" value="ECO:0007669"/>
    <property type="project" value="TreeGrafter"/>
</dbReference>
<evidence type="ECO:0000259" key="8">
    <source>
        <dbReference type="PROSITE" id="PS51194"/>
    </source>
</evidence>
<evidence type="ECO:0000256" key="4">
    <source>
        <dbReference type="ARBA" id="ARBA00022840"/>
    </source>
</evidence>
<keyword evidence="1 6" id="KW-0547">Nucleotide-binding</keyword>
<dbReference type="eggNOG" id="COG0514">
    <property type="taxonomic scope" value="Bacteria"/>
</dbReference>
<evidence type="ECO:0000256" key="5">
    <source>
        <dbReference type="ARBA" id="ARBA00023125"/>
    </source>
</evidence>
<dbReference type="PROSITE" id="PS51198">
    <property type="entry name" value="UVRD_HELICASE_ATP_BIND"/>
    <property type="match status" value="1"/>
</dbReference>
<dbReference type="HOGENOM" id="CLU_002862_0_0_10"/>
<dbReference type="InterPro" id="IPR002464">
    <property type="entry name" value="DNA/RNA_helicase_DEAH_CS"/>
</dbReference>
<dbReference type="InterPro" id="IPR012337">
    <property type="entry name" value="RNaseH-like_sf"/>
</dbReference>
<dbReference type="Pfam" id="PF13361">
    <property type="entry name" value="UvrD_C"/>
    <property type="match status" value="1"/>
</dbReference>
<dbReference type="InterPro" id="IPR004589">
    <property type="entry name" value="DNA_helicase_ATP-dep_RecQ"/>
</dbReference>
<dbReference type="InterPro" id="IPR014001">
    <property type="entry name" value="Helicase_ATP-bd"/>
</dbReference>
<dbReference type="eggNOG" id="COG0210">
    <property type="taxonomic scope" value="Bacteria"/>
</dbReference>
<feature type="domain" description="UvrD-like helicase ATP-binding" evidence="9">
    <location>
        <begin position="1039"/>
        <end position="1445"/>
    </location>
</feature>
<evidence type="ECO:0000256" key="1">
    <source>
        <dbReference type="ARBA" id="ARBA00022741"/>
    </source>
</evidence>
<dbReference type="OrthoDB" id="9763310at2"/>
<evidence type="ECO:0000313" key="11">
    <source>
        <dbReference type="Proteomes" id="UP000016160"/>
    </source>
</evidence>
<feature type="domain" description="Helicase ATP-binding" evidence="7">
    <location>
        <begin position="275"/>
        <end position="455"/>
    </location>
</feature>
<dbReference type="GO" id="GO:0003677">
    <property type="term" value="F:DNA binding"/>
    <property type="evidence" value="ECO:0007669"/>
    <property type="project" value="UniProtKB-KW"/>
</dbReference>
<dbReference type="GO" id="GO:0043590">
    <property type="term" value="C:bacterial nucleoid"/>
    <property type="evidence" value="ECO:0007669"/>
    <property type="project" value="TreeGrafter"/>
</dbReference>
<keyword evidence="3 6" id="KW-0347">Helicase</keyword>
<dbReference type="GO" id="GO:0005524">
    <property type="term" value="F:ATP binding"/>
    <property type="evidence" value="ECO:0007669"/>
    <property type="project" value="UniProtKB-UniRule"/>
</dbReference>
<dbReference type="PROSITE" id="PS51192">
    <property type="entry name" value="HELICASE_ATP_BIND_1"/>
    <property type="match status" value="1"/>
</dbReference>
<feature type="binding site" evidence="6">
    <location>
        <begin position="1060"/>
        <end position="1067"/>
    </location>
    <ligand>
        <name>ATP</name>
        <dbReference type="ChEBI" id="CHEBI:30616"/>
    </ligand>
</feature>
<dbReference type="PATRIC" id="fig|1347342.6.peg.2591"/>
<keyword evidence="2 6" id="KW-0378">Hydrolase</keyword>
<dbReference type="Pfam" id="PF00270">
    <property type="entry name" value="DEAD"/>
    <property type="match status" value="1"/>
</dbReference>
<dbReference type="NCBIfam" id="TIGR00614">
    <property type="entry name" value="recQ_fam"/>
    <property type="match status" value="1"/>
</dbReference>
<dbReference type="InterPro" id="IPR014017">
    <property type="entry name" value="DNA_helicase_UvrD-like_C"/>
</dbReference>
<dbReference type="PROSITE" id="PS51194">
    <property type="entry name" value="HELICASE_CTER"/>
    <property type="match status" value="1"/>
</dbReference>
<dbReference type="GO" id="GO:0006281">
    <property type="term" value="P:DNA repair"/>
    <property type="evidence" value="ECO:0007669"/>
    <property type="project" value="TreeGrafter"/>
</dbReference>
<dbReference type="InterPro" id="IPR036397">
    <property type="entry name" value="RNaseH_sf"/>
</dbReference>
<dbReference type="InterPro" id="IPR027417">
    <property type="entry name" value="P-loop_NTPase"/>
</dbReference>
<evidence type="ECO:0000259" key="9">
    <source>
        <dbReference type="PROSITE" id="PS51198"/>
    </source>
</evidence>
<dbReference type="SUPFAM" id="SSF52540">
    <property type="entry name" value="P-loop containing nucleoside triphosphate hydrolases"/>
    <property type="match status" value="2"/>
</dbReference>
<dbReference type="Pfam" id="PF00580">
    <property type="entry name" value="UvrD-helicase"/>
    <property type="match status" value="2"/>
</dbReference>
<evidence type="ECO:0000256" key="3">
    <source>
        <dbReference type="ARBA" id="ARBA00022806"/>
    </source>
</evidence>
<keyword evidence="4 6" id="KW-0067">ATP-binding</keyword>
<name>T2KP94_FORAG</name>
<dbReference type="SMART" id="SM00487">
    <property type="entry name" value="DEXDc"/>
    <property type="match status" value="1"/>
</dbReference>
<dbReference type="GO" id="GO:0006310">
    <property type="term" value="P:DNA recombination"/>
    <property type="evidence" value="ECO:0007669"/>
    <property type="project" value="InterPro"/>
</dbReference>
<dbReference type="SUPFAM" id="SSF53098">
    <property type="entry name" value="Ribonuclease H-like"/>
    <property type="match status" value="1"/>
</dbReference>
<dbReference type="Pfam" id="PF00271">
    <property type="entry name" value="Helicase_C"/>
    <property type="match status" value="1"/>
</dbReference>
<evidence type="ECO:0000256" key="2">
    <source>
        <dbReference type="ARBA" id="ARBA00022801"/>
    </source>
</evidence>
<dbReference type="GO" id="GO:0016787">
    <property type="term" value="F:hydrolase activity"/>
    <property type="evidence" value="ECO:0007669"/>
    <property type="project" value="UniProtKB-UniRule"/>
</dbReference>
<reference evidence="10 11" key="1">
    <citation type="journal article" date="2013" name="Appl. Environ. Microbiol.">
        <title>The genome of the alga-associated marine flavobacterium Formosa agariphila KMM 3901T reveals a broad potential for degradation of algal polysaccharides.</title>
        <authorList>
            <person name="Mann A.J."/>
            <person name="Hahnke R.L."/>
            <person name="Huang S."/>
            <person name="Werner J."/>
            <person name="Xing P."/>
            <person name="Barbeyron T."/>
            <person name="Huettel B."/>
            <person name="Stueber K."/>
            <person name="Reinhardt R."/>
            <person name="Harder J."/>
            <person name="Gloeckner F.O."/>
            <person name="Amann R.I."/>
            <person name="Teeling H."/>
        </authorList>
    </citation>
    <scope>NUCLEOTIDE SEQUENCE [LARGE SCALE GENOMIC DNA]</scope>
    <source>
        <strain evidence="11">DSM 15362 / KCTC 12365 / LMG 23005 / KMM 3901</strain>
    </source>
</reference>
<dbReference type="GO" id="GO:0005737">
    <property type="term" value="C:cytoplasm"/>
    <property type="evidence" value="ECO:0007669"/>
    <property type="project" value="TreeGrafter"/>
</dbReference>
<dbReference type="GO" id="GO:0030894">
    <property type="term" value="C:replisome"/>
    <property type="evidence" value="ECO:0007669"/>
    <property type="project" value="TreeGrafter"/>
</dbReference>
<dbReference type="InterPro" id="IPR011545">
    <property type="entry name" value="DEAD/DEAH_box_helicase_dom"/>
</dbReference>
<dbReference type="CDD" id="cd17932">
    <property type="entry name" value="DEXQc_UvrD"/>
    <property type="match status" value="1"/>
</dbReference>
<evidence type="ECO:0000259" key="7">
    <source>
        <dbReference type="PROSITE" id="PS51192"/>
    </source>
</evidence>
<keyword evidence="11" id="KW-1185">Reference proteome</keyword>
<evidence type="ECO:0000313" key="10">
    <source>
        <dbReference type="EMBL" id="CDF80288.1"/>
    </source>
</evidence>
<organism evidence="10 11">
    <name type="scientific">Formosa agariphila (strain DSM 15362 / KCTC 12365 / LMG 23005 / KMM 3901 / M-2Alg 35-1)</name>
    <dbReference type="NCBI Taxonomy" id="1347342"/>
    <lineage>
        <taxon>Bacteria</taxon>
        <taxon>Pseudomonadati</taxon>
        <taxon>Bacteroidota</taxon>
        <taxon>Flavobacteriia</taxon>
        <taxon>Flavobacteriales</taxon>
        <taxon>Flavobacteriaceae</taxon>
        <taxon>Formosa</taxon>
    </lineage>
</organism>
<keyword evidence="5" id="KW-0238">DNA-binding</keyword>
<proteinExistence type="predicted"/>
<dbReference type="PANTHER" id="PTHR13710:SF84">
    <property type="entry name" value="ATP-DEPENDENT DNA HELICASE RECS-RELATED"/>
    <property type="match status" value="1"/>
</dbReference>
<dbReference type="EMBL" id="HG315671">
    <property type="protein sequence ID" value="CDF80288.1"/>
    <property type="molecule type" value="Genomic_DNA"/>
</dbReference>
<dbReference type="InterPro" id="IPR014016">
    <property type="entry name" value="UvrD-like_ATP-bd"/>
</dbReference>
<gene>
    <name evidence="10" type="ORF">BN863_25760</name>
</gene>
<accession>T2KP94</accession>
<sequence>MLKKVLFIDIETTKQGKIKDVGAIFNGQELHENRFTRLKTWIEQAEFICGHNIVAHDIPLLERVLGNDIFIDKKIIDTLLWSPILFSDNPYHKLVKGYKIVNDSDYNNPLSDCKLTQQLLFDELNQFNALDKNIQKIYAKLLSRSNSYSGFLELIKFPLSQLNIDTEITQILRHKICDNTNIDQLVKDTPIETAYVLSLINTKEDKSILAPWVSKTLPKTEEILEGIRFKYCGIETCSYCHENLSPKKGLQRYFGYENFRSFDHDEDMSLQEKTVRAGLGQKSFVAIFPTGGGKSLTFQLPALMKGSSSRQLTIVISPLISLMKDQVENLEKRFDITKAVAINGLLSPLERQEALERVENGAIQLLYLSPESLRSPTILRLLKQRSIARFVIDEAHCFSSWGQDFRVDYLFIAEFIKTLEADKPHRKIPVSCFTATAKPQVIEDIKDYFKTNLNLDLKEFITRANRTNLKYEVIDIKDPNRKMDALLPLLDRCEKPAIIYASRTKRVEEIHNLIDKAGFNSTYFHGKLDKEVKKTNMEAFMNSGKDIIVATSAFGMGVDKDDVKSVIHYNISDSLENYVQEAGRAGRNEKIEAKCYILFNNEDLNKHFSLLQQIKINQKEIQQIWQALKYLSKFKKTKSISNSALEIAQKAGWDTEIHELETRVKTSISVLEDQGFLKRKQNSPRVFANSLMVPSLTKALEKIHLDKSLSDIQIQNCSRVLQSIVKEDECRIDYLADRTGLKLKDIRNVIDVLREHQILGDSKDLTAFINLTNSINGSKRILERYRQIEIELRKNLSKSIKISMRQLNQNLIDSGLEITSIDAIKNILNYWEIRNFIHKTRVDRENDLYKITIKSFELLDKDIEWRHPLSLETYNLLEKFRLEQKEKNKQEGKIDLPVSFSLLELKNSNQFFGQIKEEDLKHYEKALLFLNQIKSIKLEGGFMVSYNRLNIEEIDNSLPRFTKENFSKIDHYYHSKTEQIHIVGEYAKRRLQNYEAALTYVNDYFSLPYDEFISKYFPKRKKEIGRPLTPERFKKIAGELDIDQSNIVDDNKSDNILVLAGPGSGKTKVLVHKIASLLLLEDIKPEQFLMLTFSKAAALEFKSRARKLVPEYSGLIKITTFHGFCFQLMGQLGDLNKSENIIQDCINRINSKDIDISSIINKSVLLLDEFQDVNKIEWKLIQTIIKKAGNIRVIAVGDDDQNIYGFRGASNKYMLEFKEKYRATEYSLIKNYRSYSTIVQFNNELLQTIPERLKAQELVPFNKKLSSKVRLIKYNSSYLEKSLAESVVQDNYNGTRAVLVRTNKQALMVNTFLKELGQKTKLITGLEGFSLNQLYELRIFTNYLIDKKNNAGLIYDSDWDDAKNLFIKNHKQSIHFEICLDIIKDFDFNYNKQKQLIDWFEYLREIKMEDVINADSKAIIIATMHKSKGKEFDHVYLLLENYDFTTNESKRVLYVGCSRAKQSLQIHCNSSFFETFNPDNVTFINFNGKTKQPNHFELVLGHKDINLSSQKYHKALHLIKSLKSGDELIKCTKEFPNNIGIGLATRQGNILFFSRAFLNTKYNSFIKDGYELTVGNVEFIVYWYDIKEEKEYKIVLPKIKFSKELKQEQRPEPKNNYSKNIILP</sequence>
<feature type="domain" description="Helicase C-terminal" evidence="8">
    <location>
        <begin position="485"/>
        <end position="632"/>
    </location>
</feature>
<dbReference type="GO" id="GO:0009378">
    <property type="term" value="F:four-way junction helicase activity"/>
    <property type="evidence" value="ECO:0007669"/>
    <property type="project" value="TreeGrafter"/>
</dbReference>
<dbReference type="RefSeq" id="WP_038531293.1">
    <property type="nucleotide sequence ID" value="NZ_HG315671.1"/>
</dbReference>
<dbReference type="PANTHER" id="PTHR13710">
    <property type="entry name" value="DNA HELICASE RECQ FAMILY MEMBER"/>
    <property type="match status" value="1"/>
</dbReference>
<dbReference type="PROSITE" id="PS00690">
    <property type="entry name" value="DEAH_ATP_HELICASE"/>
    <property type="match status" value="1"/>
</dbReference>
<dbReference type="Gene3D" id="3.40.50.300">
    <property type="entry name" value="P-loop containing nucleotide triphosphate hydrolases"/>
    <property type="match status" value="6"/>
</dbReference>
<dbReference type="InterPro" id="IPR001650">
    <property type="entry name" value="Helicase_C-like"/>
</dbReference>
<evidence type="ECO:0000256" key="6">
    <source>
        <dbReference type="PROSITE-ProRule" id="PRU00560"/>
    </source>
</evidence>
<dbReference type="CDD" id="cd17920">
    <property type="entry name" value="DEXHc_RecQ"/>
    <property type="match status" value="1"/>
</dbReference>
<dbReference type="SMART" id="SM00490">
    <property type="entry name" value="HELICc"/>
    <property type="match status" value="1"/>
</dbReference>
<protein>
    <submittedName>
        <fullName evidence="10">ATP-dependent DNA helicase, RecQ family</fullName>
    </submittedName>
</protein>
<dbReference type="Proteomes" id="UP000016160">
    <property type="component" value="Chromosome"/>
</dbReference>